<evidence type="ECO:0000313" key="5">
    <source>
        <dbReference type="EMBL" id="MBB6128110.1"/>
    </source>
</evidence>
<dbReference type="Proteomes" id="UP000541583">
    <property type="component" value="Unassembled WGS sequence"/>
</dbReference>
<dbReference type="RefSeq" id="WP_084192246.1">
    <property type="nucleotide sequence ID" value="NZ_FTMG01000009.1"/>
</dbReference>
<dbReference type="InterPro" id="IPR022742">
    <property type="entry name" value="Hydrolase_4"/>
</dbReference>
<dbReference type="SUPFAM" id="SSF53474">
    <property type="entry name" value="alpha/beta-Hydrolases"/>
    <property type="match status" value="1"/>
</dbReference>
<dbReference type="PANTHER" id="PTHR43265">
    <property type="entry name" value="ESTERASE ESTD"/>
    <property type="match status" value="1"/>
</dbReference>
<dbReference type="AlphaFoldDB" id="A0A1N7CFB9"/>
<feature type="domain" description="DUF3887" evidence="3">
    <location>
        <begin position="35"/>
        <end position="118"/>
    </location>
</feature>
<feature type="domain" description="Serine aminopeptidase S33" evidence="2">
    <location>
        <begin position="198"/>
        <end position="310"/>
    </location>
</feature>
<dbReference type="Gene3D" id="3.10.450.590">
    <property type="match status" value="1"/>
</dbReference>
<keyword evidence="1" id="KW-0732">Signal</keyword>
<keyword evidence="6" id="KW-1185">Reference proteome</keyword>
<evidence type="ECO:0000313" key="6">
    <source>
        <dbReference type="Proteomes" id="UP000541583"/>
    </source>
</evidence>
<accession>A0A1N7CFB9</accession>
<evidence type="ECO:0000256" key="1">
    <source>
        <dbReference type="SAM" id="SignalP"/>
    </source>
</evidence>
<dbReference type="PANTHER" id="PTHR43265:SF1">
    <property type="entry name" value="ESTERASE ESTD"/>
    <property type="match status" value="1"/>
</dbReference>
<dbReference type="Pfam" id="PF13026">
    <property type="entry name" value="DUF3887"/>
    <property type="match status" value="1"/>
</dbReference>
<feature type="signal peptide" evidence="1">
    <location>
        <begin position="1"/>
        <end position="22"/>
    </location>
</feature>
<dbReference type="InterPro" id="IPR029058">
    <property type="entry name" value="AB_hydrolase_fold"/>
</dbReference>
<evidence type="ECO:0000313" key="7">
    <source>
        <dbReference type="Proteomes" id="UP000548326"/>
    </source>
</evidence>
<protein>
    <submittedName>
        <fullName evidence="5">Pimeloyl-ACP methyl ester carboxylesterase</fullName>
    </submittedName>
</protein>
<organism evidence="5 7">
    <name type="scientific">Mucilaginibacter lappiensis</name>
    <dbReference type="NCBI Taxonomy" id="354630"/>
    <lineage>
        <taxon>Bacteria</taxon>
        <taxon>Pseudomonadati</taxon>
        <taxon>Bacteroidota</taxon>
        <taxon>Sphingobacteriia</taxon>
        <taxon>Sphingobacteriales</taxon>
        <taxon>Sphingobacteriaceae</taxon>
        <taxon>Mucilaginibacter</taxon>
    </lineage>
</organism>
<dbReference type="Pfam" id="PF12146">
    <property type="entry name" value="Hydrolase_4"/>
    <property type="match status" value="1"/>
</dbReference>
<dbReference type="GO" id="GO:0052689">
    <property type="term" value="F:carboxylic ester hydrolase activity"/>
    <property type="evidence" value="ECO:0007669"/>
    <property type="project" value="TreeGrafter"/>
</dbReference>
<dbReference type="EMBL" id="JACHCA010000005">
    <property type="protein sequence ID" value="MBB6128110.1"/>
    <property type="molecule type" value="Genomic_DNA"/>
</dbReference>
<proteinExistence type="predicted"/>
<dbReference type="Proteomes" id="UP000548326">
    <property type="component" value="Unassembled WGS sequence"/>
</dbReference>
<dbReference type="OrthoDB" id="9809549at2"/>
<dbReference type="EMBL" id="JACHCB010000009">
    <property type="protein sequence ID" value="MBB6110845.1"/>
    <property type="molecule type" value="Genomic_DNA"/>
</dbReference>
<dbReference type="Gene3D" id="3.40.50.1820">
    <property type="entry name" value="alpha/beta hydrolase"/>
    <property type="match status" value="1"/>
</dbReference>
<reference evidence="6 7" key="1">
    <citation type="submission" date="2020-08" db="EMBL/GenBank/DDBJ databases">
        <title>Genomic Encyclopedia of Type Strains, Phase IV (KMG-V): Genome sequencing to study the core and pangenomes of soil and plant-associated prokaryotes.</title>
        <authorList>
            <person name="Whitman W."/>
        </authorList>
    </citation>
    <scope>NUCLEOTIDE SEQUENCE [LARGE SCALE GENOMIC DNA]</scope>
    <source>
        <strain evidence="4 6">ANJLi2</strain>
        <strain evidence="5 7">MP601</strain>
    </source>
</reference>
<evidence type="ECO:0000313" key="4">
    <source>
        <dbReference type="EMBL" id="MBB6110845.1"/>
    </source>
</evidence>
<comment type="caution">
    <text evidence="5">The sequence shown here is derived from an EMBL/GenBank/DDBJ whole genome shotgun (WGS) entry which is preliminary data.</text>
</comment>
<feature type="chain" id="PRO_5044563138" evidence="1">
    <location>
        <begin position="23"/>
        <end position="439"/>
    </location>
</feature>
<gene>
    <name evidence="5" type="ORF">HDF22_002223</name>
    <name evidence="4" type="ORF">HDF23_003606</name>
</gene>
<name>A0A1N7CFB9_9SPHI</name>
<evidence type="ECO:0000259" key="3">
    <source>
        <dbReference type="Pfam" id="PF13026"/>
    </source>
</evidence>
<sequence length="439" mass="47951">MKKVSFFILIICCFTTSIIAAAQPAPANYAVALSKFKRLYNAGQPDSIFSMFSSEMKAALPADQFKGTTLQLKTQLGNLTDADFIKYEAPLAYYKATFQKGTFLLNLSVNSQTQFTGLLLKPYQAPVTEAAKVEPASTLPIDPSVTESPVTLKTFSGSISGTLAMPKNAADKIPVVLIIAGSGPTDRDGNSPKLGLISNAYKMIANELGKNGFASLRYDKRLVGQSVSSTKENELRFEDYVDDAVGLINMLNDDQRFSKIIILGHSEGSLVGMMAANGQPVKAFISAAGAGDSADKIMTEQMKSKGALISDGFNRMLDSLKKGKTTDNIDPSLYPYARPSIQKYLMSWFRYNPIREIKKIKMPILIVQGTTDLQVTVADAEKLKKAKSDAILDIIPDMNHILKDAPADKEKNIATYNEPELPLKPEFVKALISFLNKQK</sequence>
<dbReference type="InterPro" id="IPR053145">
    <property type="entry name" value="AB_hydrolase_Est10"/>
</dbReference>
<dbReference type="InterPro" id="IPR024981">
    <property type="entry name" value="DUF3887"/>
</dbReference>
<dbReference type="STRING" id="354630.SAMN05421821_109140"/>
<evidence type="ECO:0000259" key="2">
    <source>
        <dbReference type="Pfam" id="PF12146"/>
    </source>
</evidence>